<accession>A0ABU9SEP8</accession>
<protein>
    <submittedName>
        <fullName evidence="1">DUF1833 family protein</fullName>
    </submittedName>
</protein>
<dbReference type="InterPro" id="IPR014974">
    <property type="entry name" value="DUF1833"/>
</dbReference>
<evidence type="ECO:0000313" key="2">
    <source>
        <dbReference type="Proteomes" id="UP001390669"/>
    </source>
</evidence>
<comment type="caution">
    <text evidence="1">The sequence shown here is derived from an EMBL/GenBank/DDBJ whole genome shotgun (WGS) entry which is preliminary data.</text>
</comment>
<gene>
    <name evidence="1" type="ORF">VSR33_20445</name>
</gene>
<proteinExistence type="predicted"/>
<organism evidence="1 2">
    <name type="scientific">Paraburkholderia guartelaensis</name>
    <dbReference type="NCBI Taxonomy" id="2546446"/>
    <lineage>
        <taxon>Bacteria</taxon>
        <taxon>Pseudomonadati</taxon>
        <taxon>Pseudomonadota</taxon>
        <taxon>Betaproteobacteria</taxon>
        <taxon>Burkholderiales</taxon>
        <taxon>Burkholderiaceae</taxon>
        <taxon>Paraburkholderia</taxon>
    </lineage>
</organism>
<evidence type="ECO:0000313" key="1">
    <source>
        <dbReference type="EMBL" id="MEM5449850.1"/>
    </source>
</evidence>
<name>A0ABU9SEP8_9BURK</name>
<sequence>MATLSQALAEIYASNPQDDYVLNTLEIRHPTFIDKAGNPAPIRVVADHEPLQAKLEADAPLNAGDSVQFEAVAFNFKLPSMEEGQAPQLDVTLDGVSREVVSHLENAVGQTEQIEVTYRRFRAADPAAGPQDVEPLTLYASSAKATLTQVTTSATLTDIHNKAFPSRIYTTTDFPGLNR</sequence>
<reference evidence="1 2" key="1">
    <citation type="submission" date="2024-01" db="EMBL/GenBank/DDBJ databases">
        <title>The diversity of rhizobia nodulating Mimosa spp. in eleven states of Brazil covering several biomes is determined by host plant, location, and edaphic factors.</title>
        <authorList>
            <person name="Rouws L."/>
            <person name="Barauna A."/>
            <person name="Beukes C."/>
            <person name="De Faria S.M."/>
            <person name="Gross E."/>
            <person name="Dos Reis Junior F.B."/>
            <person name="Simon M."/>
            <person name="Maluk M."/>
            <person name="Odee D.W."/>
            <person name="Kenicer G."/>
            <person name="Young J.P.W."/>
            <person name="Reis V.M."/>
            <person name="Zilli J."/>
            <person name="James E.K."/>
        </authorList>
    </citation>
    <scope>NUCLEOTIDE SEQUENCE [LARGE SCALE GENOMIC DNA]</scope>
    <source>
        <strain evidence="1 2">JPY164</strain>
    </source>
</reference>
<dbReference type="Proteomes" id="UP001390669">
    <property type="component" value="Unassembled WGS sequence"/>
</dbReference>
<dbReference type="EMBL" id="JAYMRW010000008">
    <property type="protein sequence ID" value="MEM5449850.1"/>
    <property type="molecule type" value="Genomic_DNA"/>
</dbReference>
<dbReference type="RefSeq" id="WP_406952827.1">
    <property type="nucleotide sequence ID" value="NZ_JAYMRW010000008.1"/>
</dbReference>
<dbReference type="Pfam" id="PF08875">
    <property type="entry name" value="DUF1833"/>
    <property type="match status" value="1"/>
</dbReference>
<keyword evidence="2" id="KW-1185">Reference proteome</keyword>